<evidence type="ECO:0000256" key="7">
    <source>
        <dbReference type="ARBA" id="ARBA00023056"/>
    </source>
</evidence>
<keyword evidence="5 9" id="KW-0547">Nucleotide-binding</keyword>
<evidence type="ECO:0000256" key="10">
    <source>
        <dbReference type="SAM" id="MobiDB-lite"/>
    </source>
</evidence>
<evidence type="ECO:0000259" key="11">
    <source>
        <dbReference type="Pfam" id="PF00483"/>
    </source>
</evidence>
<evidence type="ECO:0000259" key="12">
    <source>
        <dbReference type="Pfam" id="PF24894"/>
    </source>
</evidence>
<protein>
    <recommendedName>
        <fullName evidence="9">Glucose-1-phosphate adenylyltransferase</fullName>
        <ecNumber evidence="9">2.7.7.27</ecNumber>
    </recommendedName>
    <alternativeName>
        <fullName evidence="9">ADP-glucose pyrophosphorylase</fullName>
        <shortName evidence="9">ADPGlc PPase</shortName>
    </alternativeName>
    <alternativeName>
        <fullName evidence="9">ADP-glucose synthase</fullName>
    </alternativeName>
</protein>
<dbReference type="PROSITE" id="PS00810">
    <property type="entry name" value="ADP_GLC_PYROPHOSPH_3"/>
    <property type="match status" value="1"/>
</dbReference>
<comment type="catalytic activity">
    <reaction evidence="9">
        <text>alpha-D-glucose 1-phosphate + ATP + H(+) = ADP-alpha-D-glucose + diphosphate</text>
        <dbReference type="Rhea" id="RHEA:12120"/>
        <dbReference type="ChEBI" id="CHEBI:15378"/>
        <dbReference type="ChEBI" id="CHEBI:30616"/>
        <dbReference type="ChEBI" id="CHEBI:33019"/>
        <dbReference type="ChEBI" id="CHEBI:57498"/>
        <dbReference type="ChEBI" id="CHEBI:58601"/>
        <dbReference type="EC" id="2.7.7.27"/>
    </reaction>
</comment>
<evidence type="ECO:0000256" key="3">
    <source>
        <dbReference type="ARBA" id="ARBA00022679"/>
    </source>
</evidence>
<evidence type="ECO:0000256" key="4">
    <source>
        <dbReference type="ARBA" id="ARBA00022695"/>
    </source>
</evidence>
<organism evidence="13 14">
    <name type="scientific">Pseudomonas linyingensis</name>
    <dbReference type="NCBI Taxonomy" id="915471"/>
    <lineage>
        <taxon>Bacteria</taxon>
        <taxon>Pseudomonadati</taxon>
        <taxon>Pseudomonadota</taxon>
        <taxon>Gammaproteobacteria</taxon>
        <taxon>Pseudomonadales</taxon>
        <taxon>Pseudomonadaceae</taxon>
        <taxon>Pseudomonas</taxon>
    </lineage>
</organism>
<dbReference type="SUPFAM" id="SSF51161">
    <property type="entry name" value="Trimeric LpxA-like enzymes"/>
    <property type="match status" value="1"/>
</dbReference>
<dbReference type="PANTHER" id="PTHR43523">
    <property type="entry name" value="GLUCOSE-1-PHOSPHATE ADENYLYLTRANSFERASE-RELATED"/>
    <property type="match status" value="1"/>
</dbReference>
<dbReference type="Gene3D" id="3.90.550.10">
    <property type="entry name" value="Spore Coat Polysaccharide Biosynthesis Protein SpsA, Chain A"/>
    <property type="match status" value="1"/>
</dbReference>
<dbReference type="Gene3D" id="2.160.10.10">
    <property type="entry name" value="Hexapeptide repeat proteins"/>
    <property type="match status" value="1"/>
</dbReference>
<dbReference type="UniPathway" id="UPA00164"/>
<feature type="site" description="Could play a key role in the communication between the regulatory and the substrate sites" evidence="9">
    <location>
        <position position="130"/>
    </location>
</feature>
<dbReference type="InterPro" id="IPR011004">
    <property type="entry name" value="Trimer_LpxA-like_sf"/>
</dbReference>
<evidence type="ECO:0000313" key="14">
    <source>
        <dbReference type="Proteomes" id="UP000242930"/>
    </source>
</evidence>
<evidence type="ECO:0000313" key="13">
    <source>
        <dbReference type="EMBL" id="SEJ42237.1"/>
    </source>
</evidence>
<dbReference type="EC" id="2.7.7.27" evidence="9"/>
<dbReference type="Proteomes" id="UP000242930">
    <property type="component" value="Unassembled WGS sequence"/>
</dbReference>
<dbReference type="GO" id="GO:0008878">
    <property type="term" value="F:glucose-1-phosphate adenylyltransferase activity"/>
    <property type="evidence" value="ECO:0007669"/>
    <property type="project" value="UniProtKB-UniRule"/>
</dbReference>
<keyword evidence="6 9" id="KW-0067">ATP-binding</keyword>
<feature type="region of interest" description="Disordered" evidence="10">
    <location>
        <begin position="1"/>
        <end position="25"/>
    </location>
</feature>
<evidence type="ECO:0000256" key="2">
    <source>
        <dbReference type="ARBA" id="ARBA00022600"/>
    </source>
</evidence>
<dbReference type="CDD" id="cd04651">
    <property type="entry name" value="LbH_G1P_AT_C"/>
    <property type="match status" value="1"/>
</dbReference>
<dbReference type="PROSITE" id="PS00808">
    <property type="entry name" value="ADP_GLC_PYROPHOSPH_1"/>
    <property type="match status" value="1"/>
</dbReference>
<dbReference type="InterPro" id="IPR056818">
    <property type="entry name" value="GlmU/GlgC-like_hexapep"/>
</dbReference>
<feature type="site" description="Could play a key role in the communication between the regulatory and the substrate sites" evidence="9">
    <location>
        <position position="91"/>
    </location>
</feature>
<dbReference type="AlphaFoldDB" id="A0A1H6YTB6"/>
<keyword evidence="8 9" id="KW-0119">Carbohydrate metabolism</keyword>
<keyword evidence="7 9" id="KW-0320">Glycogen biosynthesis</keyword>
<dbReference type="InterPro" id="IPR005836">
    <property type="entry name" value="ADP_Glu_pyroP_CS"/>
</dbReference>
<dbReference type="InterPro" id="IPR029044">
    <property type="entry name" value="Nucleotide-diphossugar_trans"/>
</dbReference>
<dbReference type="SUPFAM" id="SSF53448">
    <property type="entry name" value="Nucleotide-diphospho-sugar transferases"/>
    <property type="match status" value="1"/>
</dbReference>
<comment type="similarity">
    <text evidence="1 9">Belongs to the bacterial/plant glucose-1-phosphate adenylyltransferase family.</text>
</comment>
<feature type="binding site" evidence="9">
    <location>
        <position position="131"/>
    </location>
    <ligand>
        <name>alpha-D-glucose 1-phosphate</name>
        <dbReference type="ChEBI" id="CHEBI:58601"/>
    </ligand>
</feature>
<dbReference type="HAMAP" id="MF_00624">
    <property type="entry name" value="GlgC"/>
    <property type="match status" value="1"/>
</dbReference>
<dbReference type="GO" id="GO:0005524">
    <property type="term" value="F:ATP binding"/>
    <property type="evidence" value="ECO:0007669"/>
    <property type="project" value="UniProtKB-KW"/>
</dbReference>
<evidence type="ECO:0000256" key="9">
    <source>
        <dbReference type="HAMAP-Rule" id="MF_00624"/>
    </source>
</evidence>
<comment type="pathway">
    <text evidence="9">Glycan biosynthesis; glycogen biosynthesis.</text>
</comment>
<accession>A0A1H6YTB6</accession>
<keyword evidence="14" id="KW-1185">Reference proteome</keyword>
<dbReference type="EMBL" id="FNZE01000008">
    <property type="protein sequence ID" value="SEJ42237.1"/>
    <property type="molecule type" value="Genomic_DNA"/>
</dbReference>
<feature type="domain" description="Nucleotidyl transferase" evidence="11">
    <location>
        <begin position="39"/>
        <end position="308"/>
    </location>
</feature>
<dbReference type="NCBIfam" id="NF001947">
    <property type="entry name" value="PRK00725.1"/>
    <property type="match status" value="1"/>
</dbReference>
<gene>
    <name evidence="9" type="primary">glgC</name>
    <name evidence="13" type="ORF">SAMN05216201_108136</name>
</gene>
<feature type="binding site" evidence="9">
    <location>
        <position position="196"/>
    </location>
    <ligand>
        <name>alpha-D-glucose 1-phosphate</name>
        <dbReference type="ChEBI" id="CHEBI:58601"/>
    </ligand>
</feature>
<feature type="domain" description="Glucose-1-phosphate adenylyltransferase/Bifunctional protein GlmU-like C-terminal hexapeptide" evidence="12">
    <location>
        <begin position="330"/>
        <end position="433"/>
    </location>
</feature>
<keyword evidence="3 9" id="KW-0808">Transferase</keyword>
<reference evidence="14" key="1">
    <citation type="submission" date="2016-10" db="EMBL/GenBank/DDBJ databases">
        <authorList>
            <person name="Varghese N."/>
            <person name="Submissions S."/>
        </authorList>
    </citation>
    <scope>NUCLEOTIDE SEQUENCE [LARGE SCALE GENOMIC DNA]</scope>
    <source>
        <strain evidence="14">LMG 25967</strain>
    </source>
</reference>
<dbReference type="NCBIfam" id="TIGR02091">
    <property type="entry name" value="glgC"/>
    <property type="match status" value="1"/>
</dbReference>
<keyword evidence="2 9" id="KW-0321">Glycogen metabolism</keyword>
<dbReference type="STRING" id="915471.SAMN05216201_108136"/>
<comment type="function">
    <text evidence="9">Involved in the biosynthesis of ADP-glucose, a building block required for the elongation reactions to produce glycogen. Catalyzes the reaction between ATP and alpha-D-glucose 1-phosphate (G1P) to produce pyrophosphate and ADP-Glc.</text>
</comment>
<evidence type="ECO:0000256" key="6">
    <source>
        <dbReference type="ARBA" id="ARBA00022840"/>
    </source>
</evidence>
<dbReference type="InterPro" id="IPR005835">
    <property type="entry name" value="NTP_transferase_dom"/>
</dbReference>
<evidence type="ECO:0000256" key="1">
    <source>
        <dbReference type="ARBA" id="ARBA00010443"/>
    </source>
</evidence>
<keyword evidence="4 9" id="KW-0548">Nucleotidyltransferase</keyword>
<dbReference type="Pfam" id="PF00483">
    <property type="entry name" value="NTP_transferase"/>
    <property type="match status" value="1"/>
</dbReference>
<feature type="binding site" evidence="9">
    <location>
        <begin position="211"/>
        <end position="212"/>
    </location>
    <ligand>
        <name>alpha-D-glucose 1-phosphate</name>
        <dbReference type="ChEBI" id="CHEBI:58601"/>
    </ligand>
</feature>
<dbReference type="InterPro" id="IPR011831">
    <property type="entry name" value="ADP-Glc_PPase"/>
</dbReference>
<sequence length="446" mass="50417">METTMPQIRDGLHQTDAAPGDRTQTGTRFISQLTRNTFAIILAGGRGSRLQQLTEFRTKPAVHFAGKFRIIDFTLSNCVNSGIRKIGVATQYKAHSLIRHIQRGWSFLDGRFDEYIQLLPAQQQIDETQWYQGTADAVYQNLNFIHRCNPEHVLIVAGDHIYKMDYGRMLAAHARQRADMTVACIDVPIADAREFGVMAVDDEDRVVEFVEKPQVPPSIPGNPERALASMGIYIFNTRFLIEQLERDAHTPGSSRDFGKDIIPHIVARHRVFAHRFADSCVGRNAEKPYWRDVGTIDAYWEANMDMTKVTPELDLYDTHWPIWTHQKQLPPAKFVFNDNDRRGVAMDSLISSGCIISGATVTNSMLFSGVKVHSWAKVEDSVILPNVEIGRHAVLKRCVIDRQCRIPEGMVIGVDPEEDRKRFYVSPRGVTLVTATMLGQGSAWRP</sequence>
<dbReference type="CDD" id="cd02508">
    <property type="entry name" value="ADP_Glucose_PP"/>
    <property type="match status" value="1"/>
</dbReference>
<dbReference type="PROSITE" id="PS00809">
    <property type="entry name" value="ADP_GLC_PYROPHOSPH_2"/>
    <property type="match status" value="1"/>
</dbReference>
<dbReference type="PANTHER" id="PTHR43523:SF2">
    <property type="entry name" value="GLUCOSE-1-PHOSPHATE ADENYLYLTRANSFERASE"/>
    <property type="match status" value="1"/>
</dbReference>
<proteinExistence type="inferred from homology"/>
<comment type="subunit">
    <text evidence="9">Homotetramer.</text>
</comment>
<dbReference type="NCBIfam" id="NF002023">
    <property type="entry name" value="PRK00844.1"/>
    <property type="match status" value="1"/>
</dbReference>
<feature type="binding site" evidence="9">
    <location>
        <position position="229"/>
    </location>
    <ligand>
        <name>alpha-D-glucose 1-phosphate</name>
        <dbReference type="ChEBI" id="CHEBI:58601"/>
    </ligand>
</feature>
<dbReference type="InterPro" id="IPR023049">
    <property type="entry name" value="GlgC_bac"/>
</dbReference>
<name>A0A1H6YTB6_9PSED</name>
<evidence type="ECO:0000256" key="5">
    <source>
        <dbReference type="ARBA" id="ARBA00022741"/>
    </source>
</evidence>
<evidence type="ECO:0000256" key="8">
    <source>
        <dbReference type="ARBA" id="ARBA00023277"/>
    </source>
</evidence>
<dbReference type="GO" id="GO:0005978">
    <property type="term" value="P:glycogen biosynthetic process"/>
    <property type="evidence" value="ECO:0007669"/>
    <property type="project" value="UniProtKB-UniRule"/>
</dbReference>
<dbReference type="Pfam" id="PF24894">
    <property type="entry name" value="Hexapep_GlmU"/>
    <property type="match status" value="1"/>
</dbReference>